<protein>
    <recommendedName>
        <fullName evidence="4">HEPN domain-containing protein</fullName>
    </recommendedName>
</protein>
<keyword evidence="1" id="KW-0175">Coiled coil</keyword>
<gene>
    <name evidence="2" type="ORF">HG719_04450</name>
</gene>
<evidence type="ECO:0008006" key="4">
    <source>
        <dbReference type="Google" id="ProtNLM"/>
    </source>
</evidence>
<sequence>MTSYYSMYYIANAVLFSLGYKVGDRISHKVTSDALIVFIRDKLAKNILEDYETAKREAMDLNNLSDELIESFDYERKKRSAFQYDMNTVVKRTKAGTSLERAKQFNFQLTKLLG</sequence>
<comment type="caution">
    <text evidence="2">The sequence shown here is derived from an EMBL/GenBank/DDBJ whole genome shotgun (WGS) entry which is preliminary data.</text>
</comment>
<evidence type="ECO:0000313" key="2">
    <source>
        <dbReference type="EMBL" id="NMO09088.1"/>
    </source>
</evidence>
<evidence type="ECO:0000256" key="1">
    <source>
        <dbReference type="SAM" id="Coils"/>
    </source>
</evidence>
<proteinExistence type="predicted"/>
<accession>A0A7K4DL50</accession>
<dbReference type="Gene3D" id="1.20.120.330">
    <property type="entry name" value="Nucleotidyltransferases domain 2"/>
    <property type="match status" value="1"/>
</dbReference>
<reference evidence="2 3" key="1">
    <citation type="submission" date="2020-04" db="EMBL/GenBank/DDBJ databases">
        <title>Draft genome of Methanobacterium subterraneum isolated from animal feces.</title>
        <authorList>
            <person name="Ouboter H.T."/>
            <person name="Berger S."/>
            <person name="Gungor E."/>
            <person name="Jetten M.S.M."/>
            <person name="Welte C.U."/>
        </authorList>
    </citation>
    <scope>NUCLEOTIDE SEQUENCE [LARGE SCALE GENOMIC DNA]</scope>
    <source>
        <strain evidence="2">HO_2020</strain>
    </source>
</reference>
<evidence type="ECO:0000313" key="3">
    <source>
        <dbReference type="Proteomes" id="UP000591058"/>
    </source>
</evidence>
<dbReference type="Proteomes" id="UP000591058">
    <property type="component" value="Unassembled WGS sequence"/>
</dbReference>
<dbReference type="AlphaFoldDB" id="A0A7K4DL50"/>
<name>A0A7K4DL50_9EURY</name>
<feature type="coiled-coil region" evidence="1">
    <location>
        <begin position="44"/>
        <end position="71"/>
    </location>
</feature>
<organism evidence="2 3">
    <name type="scientific">Methanobacterium subterraneum</name>
    <dbReference type="NCBI Taxonomy" id="59277"/>
    <lineage>
        <taxon>Archaea</taxon>
        <taxon>Methanobacteriati</taxon>
        <taxon>Methanobacteriota</taxon>
        <taxon>Methanomada group</taxon>
        <taxon>Methanobacteria</taxon>
        <taxon>Methanobacteriales</taxon>
        <taxon>Methanobacteriaceae</taxon>
        <taxon>Methanobacterium</taxon>
    </lineage>
</organism>
<dbReference type="EMBL" id="JABBYL010000015">
    <property type="protein sequence ID" value="NMO09088.1"/>
    <property type="molecule type" value="Genomic_DNA"/>
</dbReference>